<protein>
    <submittedName>
        <fullName evidence="1">Uncharacterized protein</fullName>
    </submittedName>
</protein>
<evidence type="ECO:0000313" key="1">
    <source>
        <dbReference type="EMBL" id="GAI61199.1"/>
    </source>
</evidence>
<proteinExistence type="predicted"/>
<feature type="non-terminal residue" evidence="1">
    <location>
        <position position="66"/>
    </location>
</feature>
<reference evidence="1" key="1">
    <citation type="journal article" date="2014" name="Front. Microbiol.">
        <title>High frequency of phylogenetically diverse reductive dehalogenase-homologous genes in deep subseafloor sedimentary metagenomes.</title>
        <authorList>
            <person name="Kawai M."/>
            <person name="Futagami T."/>
            <person name="Toyoda A."/>
            <person name="Takaki Y."/>
            <person name="Nishi S."/>
            <person name="Hori S."/>
            <person name="Arai W."/>
            <person name="Tsubouchi T."/>
            <person name="Morono Y."/>
            <person name="Uchiyama I."/>
            <person name="Ito T."/>
            <person name="Fujiyama A."/>
            <person name="Inagaki F."/>
            <person name="Takami H."/>
        </authorList>
    </citation>
    <scope>NUCLEOTIDE SEQUENCE</scope>
    <source>
        <strain evidence="1">Expedition CK06-06</strain>
    </source>
</reference>
<gene>
    <name evidence="1" type="ORF">S12H4_04911</name>
</gene>
<dbReference type="AlphaFoldDB" id="X1S0A1"/>
<dbReference type="EMBL" id="BARW01001570">
    <property type="protein sequence ID" value="GAI61199.1"/>
    <property type="molecule type" value="Genomic_DNA"/>
</dbReference>
<sequence length="66" mass="7610">MSFIPKNMQDDLDNRIKKTSNKKKNVFGIEKNKDDYDNISNDEIAEIDADVNQLRININDSINKPA</sequence>
<accession>X1S0A1</accession>
<organism evidence="1">
    <name type="scientific">marine sediment metagenome</name>
    <dbReference type="NCBI Taxonomy" id="412755"/>
    <lineage>
        <taxon>unclassified sequences</taxon>
        <taxon>metagenomes</taxon>
        <taxon>ecological metagenomes</taxon>
    </lineage>
</organism>
<comment type="caution">
    <text evidence="1">The sequence shown here is derived from an EMBL/GenBank/DDBJ whole genome shotgun (WGS) entry which is preliminary data.</text>
</comment>
<name>X1S0A1_9ZZZZ</name>